<dbReference type="OrthoDB" id="814802at2"/>
<evidence type="ECO:0000313" key="3">
    <source>
        <dbReference type="Proteomes" id="UP000321479"/>
    </source>
</evidence>
<name>A0A5B8URP2_9SPHI</name>
<feature type="compositionally biased region" description="Basic residues" evidence="1">
    <location>
        <begin position="580"/>
        <end position="590"/>
    </location>
</feature>
<dbReference type="Proteomes" id="UP000321479">
    <property type="component" value="Chromosome"/>
</dbReference>
<evidence type="ECO:0000313" key="2">
    <source>
        <dbReference type="EMBL" id="QEC61086.1"/>
    </source>
</evidence>
<reference evidence="2 3" key="1">
    <citation type="journal article" date="2017" name="Curr. Microbiol.">
        <title>Mucilaginibacter ginsenosidivorans sp. nov., Isolated from Soil of Ginseng Field.</title>
        <authorList>
            <person name="Kim M.M."/>
            <person name="Siddiqi M.Z."/>
            <person name="Im W.T."/>
        </authorList>
    </citation>
    <scope>NUCLEOTIDE SEQUENCE [LARGE SCALE GENOMIC DNA]</scope>
    <source>
        <strain evidence="2 3">Gsoil 3017</strain>
    </source>
</reference>
<organism evidence="2 3">
    <name type="scientific">Mucilaginibacter ginsenosidivorans</name>
    <dbReference type="NCBI Taxonomy" id="398053"/>
    <lineage>
        <taxon>Bacteria</taxon>
        <taxon>Pseudomonadati</taxon>
        <taxon>Bacteroidota</taxon>
        <taxon>Sphingobacteriia</taxon>
        <taxon>Sphingobacteriales</taxon>
        <taxon>Sphingobacteriaceae</taxon>
        <taxon>Mucilaginibacter</taxon>
    </lineage>
</organism>
<accession>A0A5B8URP2</accession>
<evidence type="ECO:0000256" key="1">
    <source>
        <dbReference type="SAM" id="MobiDB-lite"/>
    </source>
</evidence>
<feature type="compositionally biased region" description="Basic and acidic residues" evidence="1">
    <location>
        <begin position="564"/>
        <end position="579"/>
    </location>
</feature>
<dbReference type="EMBL" id="CP042436">
    <property type="protein sequence ID" value="QEC61086.1"/>
    <property type="molecule type" value="Genomic_DNA"/>
</dbReference>
<evidence type="ECO:0008006" key="4">
    <source>
        <dbReference type="Google" id="ProtNLM"/>
    </source>
</evidence>
<dbReference type="RefSeq" id="WP_147029665.1">
    <property type="nucleotide sequence ID" value="NZ_CP042436.1"/>
</dbReference>
<dbReference type="KEGG" id="mgin:FRZ54_00325"/>
<keyword evidence="3" id="KW-1185">Reference proteome</keyword>
<protein>
    <recommendedName>
        <fullName evidence="4">DUF748 domain-containing protein</fullName>
    </recommendedName>
</protein>
<feature type="region of interest" description="Disordered" evidence="1">
    <location>
        <begin position="564"/>
        <end position="605"/>
    </location>
</feature>
<dbReference type="AlphaFoldDB" id="A0A5B8URP2"/>
<proteinExistence type="predicted"/>
<feature type="compositionally biased region" description="Basic and acidic residues" evidence="1">
    <location>
        <begin position="591"/>
        <end position="605"/>
    </location>
</feature>
<sequence length="605" mass="69056">MKSKLKRWQKITLIVLGSLIALVLILAVFVNQYWSPILAKKVKSIVLKSSDSLYHVDFTDAKLHILRGEIDIYNLTLKPDTTVYNRRKANHFAPNNLVELYVKRVTISHMHPFKLYFDHVLDIGEVILKAPEIKVSYELNHTKDTAARDNRTTWQKLSKTLRSVHIGQIVLGDVKFKYEDYSGNKLAISELKEMNLGATDLLIDSATQTDRSRVLFCRDIDADLNNYTANTSNGLYTYSIKALHLSTQTSKLTLEGLDLQPLETSAFFEKSRKDRFDIHLDSLEVDRFDYITYHKYRIINASHLLLNKGSLNIFTNPNKKKPTTDKVKTYPNFGLKELKADLNIDTIDARGVDITYTELNHKSGKAGTITFDHSSGRFLNVTNNPQALQKNNICTAALTSYFMNRGKVNVIFKFNLTDANVPFSYKGDVGPMDLRALNKGIMALGLVKINTGKLNRFEFDINADNQVAKGRVSVLYDSLKVTVLKPDTNNDRLKHAVIPTLFANIMVLKHDNPDKPGGVPRSFYVTYNRPKDYPFFKTIWHTLLTGIKPCVGLDEKMQKTVKDKIAQQSIKKQERELKKAARKQRRAERKQKKEAEKQEKANNPQ</sequence>
<gene>
    <name evidence="2" type="ORF">FRZ54_00325</name>
</gene>